<dbReference type="InterPro" id="IPR019790">
    <property type="entry name" value="Xul5P/Fru6P_PKetolase_CS"/>
</dbReference>
<keyword evidence="10" id="KW-1185">Reference proteome</keyword>
<reference evidence="9 11" key="2">
    <citation type="submission" date="2018-08" db="EMBL/GenBank/DDBJ databases">
        <title>Genome of Clostridium chromiireducens C1, DSM12136.</title>
        <authorList>
            <person name="Xing M."/>
            <person name="Wei Y."/>
            <person name="Ang E.L."/>
            <person name="Zhao H."/>
            <person name="Zhang Y."/>
        </authorList>
    </citation>
    <scope>NUCLEOTIDE SEQUENCE [LARGE SCALE GENOMIC DNA]</scope>
    <source>
        <strain evidence="9 11">C1</strain>
    </source>
</reference>
<dbReference type="InterPro" id="IPR019789">
    <property type="entry name" value="Xul5P/Fru6P_PKetolase_ThDP_BS"/>
</dbReference>
<evidence type="ECO:0000256" key="1">
    <source>
        <dbReference type="ARBA" id="ARBA00001964"/>
    </source>
</evidence>
<keyword evidence="3 5" id="KW-0786">Thiamine pyrophosphate</keyword>
<dbReference type="GO" id="GO:0016832">
    <property type="term" value="F:aldehyde-lyase activity"/>
    <property type="evidence" value="ECO:0007669"/>
    <property type="project" value="UniProtKB-UniRule"/>
</dbReference>
<dbReference type="Proteomes" id="UP000265930">
    <property type="component" value="Unassembled WGS sequence"/>
</dbReference>
<dbReference type="InterPro" id="IPR018970">
    <property type="entry name" value="Xul5P/Fru6P_PKetolase_N"/>
</dbReference>
<evidence type="ECO:0000313" key="8">
    <source>
        <dbReference type="EMBL" id="OPJ65626.1"/>
    </source>
</evidence>
<comment type="cofactor">
    <cofactor evidence="1 5">
        <name>thiamine diphosphate</name>
        <dbReference type="ChEBI" id="CHEBI:58937"/>
    </cofactor>
</comment>
<dbReference type="InterPro" id="IPR005593">
    <property type="entry name" value="Xul5P/Fru6P_PKetolase"/>
</dbReference>
<dbReference type="PANTHER" id="PTHR31273">
    <property type="entry name" value="PHOSPHOKETOLASE-RELATED"/>
    <property type="match status" value="1"/>
</dbReference>
<evidence type="ECO:0000256" key="2">
    <source>
        <dbReference type="ARBA" id="ARBA00005623"/>
    </source>
</evidence>
<dbReference type="SUPFAM" id="SSF52518">
    <property type="entry name" value="Thiamin diphosphate-binding fold (THDP-binding)"/>
    <property type="match status" value="2"/>
</dbReference>
<dbReference type="GO" id="GO:0005975">
    <property type="term" value="P:carbohydrate metabolic process"/>
    <property type="evidence" value="ECO:0007669"/>
    <property type="project" value="InterPro"/>
</dbReference>
<evidence type="ECO:0000259" key="6">
    <source>
        <dbReference type="Pfam" id="PF09363"/>
    </source>
</evidence>
<dbReference type="Pfam" id="PF03894">
    <property type="entry name" value="XFP"/>
    <property type="match status" value="1"/>
</dbReference>
<sequence>MINIDYSSESYLKKVDAYWRAVNFISVGQLYLKGNPLLKEPLKPEHVKNAVFGHWGTIAGQTFIYAHLNRVINKYDLNMLYISGPGHGGQVMVSNSYFDGSYSDTYPEITQDIAGLSKLYKEFSSSGGVGSHATPEAPGSIHEGGELGYSVMHGFGAILDNPNLIAAVVVGDGEAETGPLAGSWQVNKFINPVTDGVVLPILYLNGFKISNPTIMARMTDEELQKYFEGLGWDPIFVSGDEPEVMHPLMAKKMDEAIEKILAIKKNAIENDDMSRPKWPIILNRTPKGWTGPKESNGAPVEGSFRAHQVPIPFDSKHMEYADDFAKWMMSYRPEELFTEEGKLVDEIAEIIPKGDKRMSCNPATNGGKIMKDLRLPDYREYALGNQEKGKEVAQDMLVLGKYVRDVMKLNRKERNFRVFSPDEAASNRLYAMFEETSRQWVGEINEPYDEFLAPDGRVFDSMLSEHVAEGALEAYLLTGRHGFIHSYEAFLRVVDSMVTQHFKWLNQCEEIAWREEISSLNLIMTSHIWQQDHNGYTHQDPGMLGHLADKNSGLIHEYLPADANTLLVTFDKCLRSRNQVNLLTASKHPRQQWFTIDEAEYLVNNGLGIVEWASTDKGAEPDIIFATAGDTPTLEGLAAVQLLHDYLPELKIRFVNIVDLLKLQSPQVYEHGISDAEFNMIFTTDKPIIFGFHGYENLIDTLFFKRANHNVSVHGYRDKGEITTGFDMRVLNELDRFNLVKDAIYHLPQLGNKGAYIIQEMNEKLDTHTKFVHENGVEMPEIANWKWKGLN</sequence>
<dbReference type="PIRSF" id="PIRSF017245">
    <property type="entry name" value="Phosphoketolase"/>
    <property type="match status" value="1"/>
</dbReference>
<dbReference type="InterPro" id="IPR009014">
    <property type="entry name" value="Transketo_C/PFOR_II"/>
</dbReference>
<dbReference type="PANTHER" id="PTHR31273:SF0">
    <property type="entry name" value="PHOSPHOKETOLASE-RELATED"/>
    <property type="match status" value="1"/>
</dbReference>
<dbReference type="InterPro" id="IPR018969">
    <property type="entry name" value="Xul5P/Fru6P_PKetolase_C"/>
</dbReference>
<evidence type="ECO:0000313" key="11">
    <source>
        <dbReference type="Proteomes" id="UP000265930"/>
    </source>
</evidence>
<comment type="caution">
    <text evidence="8">The sequence shown here is derived from an EMBL/GenBank/DDBJ whole genome shotgun (WGS) entry which is preliminary data.</text>
</comment>
<dbReference type="OrthoDB" id="9768449at2"/>
<dbReference type="InterPro" id="IPR023962">
    <property type="entry name" value="Phosphoketolase"/>
</dbReference>
<dbReference type="NCBIfam" id="NF003618">
    <property type="entry name" value="PRK05261.1-3"/>
    <property type="match status" value="1"/>
</dbReference>
<dbReference type="PROSITE" id="PS60002">
    <property type="entry name" value="PHOSPHOKETOLASE_1"/>
    <property type="match status" value="1"/>
</dbReference>
<dbReference type="EMBL" id="QXDJ01000002">
    <property type="protein sequence ID" value="RII34859.1"/>
    <property type="molecule type" value="Genomic_DNA"/>
</dbReference>
<dbReference type="PROSITE" id="PS60003">
    <property type="entry name" value="PHOSPHOKETOLASE_2"/>
    <property type="match status" value="1"/>
</dbReference>
<dbReference type="Pfam" id="PF09363">
    <property type="entry name" value="XFP_C"/>
    <property type="match status" value="1"/>
</dbReference>
<protein>
    <recommendedName>
        <fullName evidence="5">Probable phosphoketolase</fullName>
        <ecNumber evidence="5">4.1.2.-</ecNumber>
    </recommendedName>
</protein>
<gene>
    <name evidence="8" type="primary">xpkA</name>
    <name evidence="8" type="ORF">CLCHR_06100</name>
    <name evidence="9" type="ORF">D2A34_06530</name>
</gene>
<accession>A0A1V4J0B5</accession>
<dbReference type="NCBIfam" id="NF003619">
    <property type="entry name" value="PRK05261.1-4"/>
    <property type="match status" value="1"/>
</dbReference>
<dbReference type="RefSeq" id="WP_079438209.1">
    <property type="nucleotide sequence ID" value="NZ_MZGT01000006.1"/>
</dbReference>
<dbReference type="STRING" id="225345.CLCHR_06100"/>
<evidence type="ECO:0000256" key="5">
    <source>
        <dbReference type="HAMAP-Rule" id="MF_01403"/>
    </source>
</evidence>
<organism evidence="8 10">
    <name type="scientific">Clostridium chromiireducens</name>
    <dbReference type="NCBI Taxonomy" id="225345"/>
    <lineage>
        <taxon>Bacteria</taxon>
        <taxon>Bacillati</taxon>
        <taxon>Bacillota</taxon>
        <taxon>Clostridia</taxon>
        <taxon>Eubacteriales</taxon>
        <taxon>Clostridiaceae</taxon>
        <taxon>Clostridium</taxon>
    </lineage>
</organism>
<name>A0A1V4J0B5_9CLOT</name>
<dbReference type="EC" id="4.1.2.-" evidence="5"/>
<evidence type="ECO:0000313" key="10">
    <source>
        <dbReference type="Proteomes" id="UP000191056"/>
    </source>
</evidence>
<feature type="domain" description="Xylulose 5-phosphate/Fructose 6-phosphate phosphoketolase N-terminal" evidence="7">
    <location>
        <begin position="8"/>
        <end position="368"/>
    </location>
</feature>
<dbReference type="HAMAP" id="MF_01403">
    <property type="entry name" value="Phosphoketolase"/>
    <property type="match status" value="1"/>
</dbReference>
<dbReference type="AlphaFoldDB" id="A0A1V4J0B5"/>
<dbReference type="Pfam" id="PF09364">
    <property type="entry name" value="XFP_N"/>
    <property type="match status" value="1"/>
</dbReference>
<proteinExistence type="inferred from homology"/>
<dbReference type="InterPro" id="IPR029061">
    <property type="entry name" value="THDP-binding"/>
</dbReference>
<dbReference type="Proteomes" id="UP000191056">
    <property type="component" value="Unassembled WGS sequence"/>
</dbReference>
<reference evidence="8 10" key="1">
    <citation type="submission" date="2017-03" db="EMBL/GenBank/DDBJ databases">
        <title>Genome sequence of Clostridium chromiireducens DSM 23318.</title>
        <authorList>
            <person name="Poehlein A."/>
            <person name="Daniel R."/>
        </authorList>
    </citation>
    <scope>NUCLEOTIDE SEQUENCE [LARGE SCALE GENOMIC DNA]</scope>
    <source>
        <strain evidence="8 10">DSM 23318</strain>
    </source>
</reference>
<dbReference type="EMBL" id="MZGT01000006">
    <property type="protein sequence ID" value="OPJ65626.1"/>
    <property type="molecule type" value="Genomic_DNA"/>
</dbReference>
<dbReference type="Gene3D" id="3.40.50.970">
    <property type="match status" value="2"/>
</dbReference>
<dbReference type="Gene3D" id="3.40.50.920">
    <property type="match status" value="1"/>
</dbReference>
<evidence type="ECO:0000313" key="9">
    <source>
        <dbReference type="EMBL" id="RII34859.1"/>
    </source>
</evidence>
<keyword evidence="4 5" id="KW-0456">Lyase</keyword>
<feature type="domain" description="Xylulose 5-phosphate/Fructose 6-phosphate phosphoketolase C-terminal" evidence="6">
    <location>
        <begin position="587"/>
        <end position="787"/>
    </location>
</feature>
<evidence type="ECO:0000256" key="3">
    <source>
        <dbReference type="ARBA" id="ARBA00023052"/>
    </source>
</evidence>
<evidence type="ECO:0000259" key="7">
    <source>
        <dbReference type="Pfam" id="PF09364"/>
    </source>
</evidence>
<evidence type="ECO:0000256" key="4">
    <source>
        <dbReference type="ARBA" id="ARBA00023239"/>
    </source>
</evidence>
<comment type="similarity">
    <text evidence="2 5">Belongs to the XFP family.</text>
</comment>